<dbReference type="InterPro" id="IPR006439">
    <property type="entry name" value="HAD-SF_hydro_IA"/>
</dbReference>
<dbReference type="InterPro" id="IPR036412">
    <property type="entry name" value="HAD-like_sf"/>
</dbReference>
<evidence type="ECO:0008006" key="3">
    <source>
        <dbReference type="Google" id="ProtNLM"/>
    </source>
</evidence>
<dbReference type="InterPro" id="IPR023198">
    <property type="entry name" value="PGP-like_dom2"/>
</dbReference>
<dbReference type="Gene3D" id="3.40.50.1000">
    <property type="entry name" value="HAD superfamily/HAD-like"/>
    <property type="match status" value="1"/>
</dbReference>
<name>A0A1F5TFF0_9BACT</name>
<dbReference type="SUPFAM" id="SSF56784">
    <property type="entry name" value="HAD-like"/>
    <property type="match status" value="1"/>
</dbReference>
<comment type="caution">
    <text evidence="1">The sequence shown here is derived from an EMBL/GenBank/DDBJ whole genome shotgun (WGS) entry which is preliminary data.</text>
</comment>
<dbReference type="AlphaFoldDB" id="A0A1F5TFF0"/>
<dbReference type="Pfam" id="PF00702">
    <property type="entry name" value="Hydrolase"/>
    <property type="match status" value="1"/>
</dbReference>
<proteinExistence type="predicted"/>
<sequence>MIKAIIFDLNGVFVQSRKLSDRFQQDFGVASEAFLPALKDVMARVRQPGAAAMFSYWQPYFAKWRVNFSADEFADYWFHAEQVVPDMVELVEGLKARGLKIFILSNNLAERAEYYAENFTFLKTLPEKVYYSFETGFIKPDERAYRLILDENGLTPEECLYFDDSDANVAVANGLGLRAWKFEGVEKLKEQIGRIIE</sequence>
<evidence type="ECO:0000313" key="2">
    <source>
        <dbReference type="Proteomes" id="UP000178656"/>
    </source>
</evidence>
<organism evidence="1 2">
    <name type="scientific">Candidatus Falkowbacteria bacterium RIFOXYC2_FULL_48_21</name>
    <dbReference type="NCBI Taxonomy" id="1798005"/>
    <lineage>
        <taxon>Bacteria</taxon>
        <taxon>Candidatus Falkowiibacteriota</taxon>
    </lineage>
</organism>
<dbReference type="PANTHER" id="PTHR43611:SF3">
    <property type="entry name" value="FLAVIN MONONUCLEOTIDE HYDROLASE 1, CHLOROPLATIC"/>
    <property type="match status" value="1"/>
</dbReference>
<dbReference type="SFLD" id="SFLDS00003">
    <property type="entry name" value="Haloacid_Dehalogenase"/>
    <property type="match status" value="1"/>
</dbReference>
<dbReference type="Gene3D" id="1.10.150.240">
    <property type="entry name" value="Putative phosphatase, domain 2"/>
    <property type="match status" value="1"/>
</dbReference>
<dbReference type="NCBIfam" id="TIGR01509">
    <property type="entry name" value="HAD-SF-IA-v3"/>
    <property type="match status" value="1"/>
</dbReference>
<accession>A0A1F5TFF0</accession>
<protein>
    <recommendedName>
        <fullName evidence="3">Haloacid dehalogenase</fullName>
    </recommendedName>
</protein>
<dbReference type="Proteomes" id="UP000178656">
    <property type="component" value="Unassembled WGS sequence"/>
</dbReference>
<dbReference type="CDD" id="cd02603">
    <property type="entry name" value="HAD_sEH-N_like"/>
    <property type="match status" value="1"/>
</dbReference>
<dbReference type="InterPro" id="IPR023214">
    <property type="entry name" value="HAD_sf"/>
</dbReference>
<evidence type="ECO:0000313" key="1">
    <source>
        <dbReference type="EMBL" id="OGF37645.1"/>
    </source>
</evidence>
<dbReference type="SFLD" id="SFLDG01129">
    <property type="entry name" value="C1.5:_HAD__Beta-PGM__Phosphata"/>
    <property type="match status" value="1"/>
</dbReference>
<reference evidence="1 2" key="1">
    <citation type="journal article" date="2016" name="Nat. Commun.">
        <title>Thousands of microbial genomes shed light on interconnected biogeochemical processes in an aquifer system.</title>
        <authorList>
            <person name="Anantharaman K."/>
            <person name="Brown C.T."/>
            <person name="Hug L.A."/>
            <person name="Sharon I."/>
            <person name="Castelle C.J."/>
            <person name="Probst A.J."/>
            <person name="Thomas B.C."/>
            <person name="Singh A."/>
            <person name="Wilkins M.J."/>
            <person name="Karaoz U."/>
            <person name="Brodie E.L."/>
            <person name="Williams K.H."/>
            <person name="Hubbard S.S."/>
            <person name="Banfield J.F."/>
        </authorList>
    </citation>
    <scope>NUCLEOTIDE SEQUENCE [LARGE SCALE GENOMIC DNA]</scope>
</reference>
<dbReference type="PANTHER" id="PTHR43611">
    <property type="entry name" value="ALPHA-D-GLUCOSE 1-PHOSPHATE PHOSPHATASE"/>
    <property type="match status" value="1"/>
</dbReference>
<dbReference type="EMBL" id="MFGM01000018">
    <property type="protein sequence ID" value="OGF37645.1"/>
    <property type="molecule type" value="Genomic_DNA"/>
</dbReference>
<gene>
    <name evidence="1" type="ORF">A2482_02180</name>
</gene>